<gene>
    <name evidence="8" type="ORF">C4F49_10415</name>
</gene>
<dbReference type="Pfam" id="PF00072">
    <property type="entry name" value="Response_reg"/>
    <property type="match status" value="1"/>
</dbReference>
<feature type="domain" description="Response regulatory" evidence="7">
    <location>
        <begin position="8"/>
        <end position="123"/>
    </location>
</feature>
<dbReference type="InterPro" id="IPR018060">
    <property type="entry name" value="HTH_AraC"/>
</dbReference>
<reference evidence="8" key="1">
    <citation type="submission" date="2018-02" db="EMBL/GenBank/DDBJ databases">
        <authorList>
            <person name="Vasarhelyi B.M."/>
            <person name="Deshmukh S."/>
            <person name="Balint B."/>
            <person name="Kukolya J."/>
        </authorList>
    </citation>
    <scope>NUCLEOTIDE SEQUENCE</scope>
    <source>
        <strain evidence="8">KB22</strain>
    </source>
</reference>
<keyword evidence="2" id="KW-0805">Transcription regulation</keyword>
<name>A0A928V0V4_9SPHI</name>
<dbReference type="RefSeq" id="WP_196934269.1">
    <property type="nucleotide sequence ID" value="NZ_MU158697.1"/>
</dbReference>
<dbReference type="GO" id="GO:0000155">
    <property type="term" value="F:phosphorelay sensor kinase activity"/>
    <property type="evidence" value="ECO:0007669"/>
    <property type="project" value="TreeGrafter"/>
</dbReference>
<feature type="modified residue" description="4-aspartylphosphate" evidence="5">
    <location>
        <position position="56"/>
    </location>
</feature>
<proteinExistence type="predicted"/>
<dbReference type="PANTHER" id="PTHR43547">
    <property type="entry name" value="TWO-COMPONENT HISTIDINE KINASE"/>
    <property type="match status" value="1"/>
</dbReference>
<dbReference type="SMART" id="SM00448">
    <property type="entry name" value="REC"/>
    <property type="match status" value="1"/>
</dbReference>
<accession>A0A928V0V4</accession>
<sequence length="258" mass="29131">MTALSKPTLIIADDNEELLQFLTDDLSENFEILKARNGKQVIELLNDHQVDLIISDIMMPEIDGYALCAALKSDLEHSHIPIILLTAKNTLEAKIEGIENGADAYVEKPFSPEFLLVQINSLLKNRQNVRNYFLNSPISHVLSIGQNTSDQAFLEKLDQLILANIQNSNLNVDKLAELLHMSRPTLYRKIKSISNLSPNDLINITRLKKAAALLLETDYKIYQISDSVGYSSATHFNRNFQKQFGMTPVEFQEKSKSN</sequence>
<dbReference type="PANTHER" id="PTHR43547:SF2">
    <property type="entry name" value="HYBRID SIGNAL TRANSDUCTION HISTIDINE KINASE C"/>
    <property type="match status" value="1"/>
</dbReference>
<dbReference type="SMART" id="SM00342">
    <property type="entry name" value="HTH_ARAC"/>
    <property type="match status" value="1"/>
</dbReference>
<dbReference type="PROSITE" id="PS50110">
    <property type="entry name" value="RESPONSE_REGULATORY"/>
    <property type="match status" value="1"/>
</dbReference>
<comment type="caution">
    <text evidence="8">The sequence shown here is derived from an EMBL/GenBank/DDBJ whole genome shotgun (WGS) entry which is preliminary data.</text>
</comment>
<dbReference type="Pfam" id="PF12833">
    <property type="entry name" value="HTH_18"/>
    <property type="match status" value="1"/>
</dbReference>
<dbReference type="PROSITE" id="PS01124">
    <property type="entry name" value="HTH_ARAC_FAMILY_2"/>
    <property type="match status" value="1"/>
</dbReference>
<dbReference type="SUPFAM" id="SSF46689">
    <property type="entry name" value="Homeodomain-like"/>
    <property type="match status" value="1"/>
</dbReference>
<dbReference type="Gene3D" id="3.40.50.2300">
    <property type="match status" value="1"/>
</dbReference>
<evidence type="ECO:0000256" key="5">
    <source>
        <dbReference type="PROSITE-ProRule" id="PRU00169"/>
    </source>
</evidence>
<dbReference type="InterPro" id="IPR001789">
    <property type="entry name" value="Sig_transdc_resp-reg_receiver"/>
</dbReference>
<dbReference type="GO" id="GO:0043565">
    <property type="term" value="F:sequence-specific DNA binding"/>
    <property type="evidence" value="ECO:0007669"/>
    <property type="project" value="InterPro"/>
</dbReference>
<dbReference type="Gene3D" id="1.10.10.60">
    <property type="entry name" value="Homeodomain-like"/>
    <property type="match status" value="1"/>
</dbReference>
<dbReference type="InterPro" id="IPR018062">
    <property type="entry name" value="HTH_AraC-typ_CS"/>
</dbReference>
<keyword evidence="3" id="KW-0238">DNA-binding</keyword>
<keyword evidence="4" id="KW-0804">Transcription</keyword>
<keyword evidence="9" id="KW-1185">Reference proteome</keyword>
<dbReference type="InterPro" id="IPR020449">
    <property type="entry name" value="Tscrpt_reg_AraC-type_HTH"/>
</dbReference>
<dbReference type="InterPro" id="IPR011006">
    <property type="entry name" value="CheY-like_superfamily"/>
</dbReference>
<evidence type="ECO:0000256" key="1">
    <source>
        <dbReference type="ARBA" id="ARBA00022553"/>
    </source>
</evidence>
<dbReference type="InterPro" id="IPR009057">
    <property type="entry name" value="Homeodomain-like_sf"/>
</dbReference>
<dbReference type="EMBL" id="PRDK01000005">
    <property type="protein sequence ID" value="MBE8714094.1"/>
    <property type="molecule type" value="Genomic_DNA"/>
</dbReference>
<evidence type="ECO:0000256" key="3">
    <source>
        <dbReference type="ARBA" id="ARBA00023125"/>
    </source>
</evidence>
<feature type="domain" description="HTH araC/xylS-type" evidence="6">
    <location>
        <begin position="155"/>
        <end position="254"/>
    </location>
</feature>
<evidence type="ECO:0000259" key="6">
    <source>
        <dbReference type="PROSITE" id="PS01124"/>
    </source>
</evidence>
<evidence type="ECO:0000313" key="9">
    <source>
        <dbReference type="Proteomes" id="UP000616201"/>
    </source>
</evidence>
<protein>
    <submittedName>
        <fullName evidence="8">Two-component system response regulator</fullName>
    </submittedName>
</protein>
<dbReference type="CDD" id="cd17574">
    <property type="entry name" value="REC_OmpR"/>
    <property type="match status" value="1"/>
</dbReference>
<evidence type="ECO:0000313" key="8">
    <source>
        <dbReference type="EMBL" id="MBE8714094.1"/>
    </source>
</evidence>
<dbReference type="Proteomes" id="UP000616201">
    <property type="component" value="Unassembled WGS sequence"/>
</dbReference>
<evidence type="ECO:0000259" key="7">
    <source>
        <dbReference type="PROSITE" id="PS50110"/>
    </source>
</evidence>
<dbReference type="PRINTS" id="PR00032">
    <property type="entry name" value="HTHARAC"/>
</dbReference>
<keyword evidence="1 5" id="KW-0597">Phosphoprotein</keyword>
<dbReference type="PROSITE" id="PS00041">
    <property type="entry name" value="HTH_ARAC_FAMILY_1"/>
    <property type="match status" value="1"/>
</dbReference>
<dbReference type="GO" id="GO:0003700">
    <property type="term" value="F:DNA-binding transcription factor activity"/>
    <property type="evidence" value="ECO:0007669"/>
    <property type="project" value="InterPro"/>
</dbReference>
<evidence type="ECO:0000256" key="4">
    <source>
        <dbReference type="ARBA" id="ARBA00023163"/>
    </source>
</evidence>
<dbReference type="AlphaFoldDB" id="A0A928V0V4"/>
<evidence type="ECO:0000256" key="2">
    <source>
        <dbReference type="ARBA" id="ARBA00023015"/>
    </source>
</evidence>
<organism evidence="8 9">
    <name type="scientific">Sphingobacterium hungaricum</name>
    <dbReference type="NCBI Taxonomy" id="2082723"/>
    <lineage>
        <taxon>Bacteria</taxon>
        <taxon>Pseudomonadati</taxon>
        <taxon>Bacteroidota</taxon>
        <taxon>Sphingobacteriia</taxon>
        <taxon>Sphingobacteriales</taxon>
        <taxon>Sphingobacteriaceae</taxon>
        <taxon>Sphingobacterium</taxon>
    </lineage>
</organism>
<dbReference type="SUPFAM" id="SSF52172">
    <property type="entry name" value="CheY-like"/>
    <property type="match status" value="1"/>
</dbReference>